<sequence>MNILFKLFICFFSISLYSQEMYLGQYKSKNNLFVSANQTNKSMTFLQLILYQDGNYLLHTESRLGGKRVEDYYVLDCSEHIGKWLVNGRELILISYFEDEKQEMRFIKVRGDNELVFLEKNRKNRKIRLNKTSLDKKISCADNVVTE</sequence>
<gene>
    <name evidence="1" type="ORF">SGQ83_00025</name>
</gene>
<reference evidence="1 2" key="1">
    <citation type="submission" date="2023-11" db="EMBL/GenBank/DDBJ databases">
        <title>Unpublished Manusciprt.</title>
        <authorList>
            <person name="Saticioglu I.B."/>
            <person name="Ay H."/>
            <person name="Ajmi N."/>
            <person name="Altun S."/>
            <person name="Duman M."/>
        </authorList>
    </citation>
    <scope>NUCLEOTIDE SEQUENCE [LARGE SCALE GENOMIC DNA]</scope>
    <source>
        <strain evidence="1 2">Fl-318</strain>
    </source>
</reference>
<comment type="caution">
    <text evidence="1">The sequence shown here is derived from an EMBL/GenBank/DDBJ whole genome shotgun (WGS) entry which is preliminary data.</text>
</comment>
<evidence type="ECO:0008006" key="3">
    <source>
        <dbReference type="Google" id="ProtNLM"/>
    </source>
</evidence>
<evidence type="ECO:0000313" key="1">
    <source>
        <dbReference type="EMBL" id="MDX6187723.1"/>
    </source>
</evidence>
<dbReference type="RefSeq" id="WP_230002817.1">
    <property type="nucleotide sequence ID" value="NZ_CP087134.1"/>
</dbReference>
<evidence type="ECO:0000313" key="2">
    <source>
        <dbReference type="Proteomes" id="UP001273350"/>
    </source>
</evidence>
<name>A0ABU4R7F4_9FLAO</name>
<keyword evidence="2" id="KW-1185">Reference proteome</keyword>
<organism evidence="1 2">
    <name type="scientific">Flavobacterium cupriresistens</name>
    <dbReference type="NCBI Taxonomy" id="2893885"/>
    <lineage>
        <taxon>Bacteria</taxon>
        <taxon>Pseudomonadati</taxon>
        <taxon>Bacteroidota</taxon>
        <taxon>Flavobacteriia</taxon>
        <taxon>Flavobacteriales</taxon>
        <taxon>Flavobacteriaceae</taxon>
        <taxon>Flavobacterium</taxon>
    </lineage>
</organism>
<dbReference type="Proteomes" id="UP001273350">
    <property type="component" value="Unassembled WGS sequence"/>
</dbReference>
<protein>
    <recommendedName>
        <fullName evidence="3">Lipocalin-like domain-containing protein</fullName>
    </recommendedName>
</protein>
<dbReference type="EMBL" id="JAWXVI010000001">
    <property type="protein sequence ID" value="MDX6187723.1"/>
    <property type="molecule type" value="Genomic_DNA"/>
</dbReference>
<proteinExistence type="predicted"/>
<accession>A0ABU4R7F4</accession>